<keyword evidence="1" id="KW-0378">Hydrolase</keyword>
<dbReference type="InterPro" id="IPR027417">
    <property type="entry name" value="P-loop_NTPase"/>
</dbReference>
<keyword evidence="3" id="KW-0067">ATP-binding</keyword>
<dbReference type="Proteomes" id="UP000194141">
    <property type="component" value="Unassembled WGS sequence"/>
</dbReference>
<sequence length="385" mass="43275">MSEEQAKVYKNFEAKITDKVRKMLVMGSKAGLGKMVQSLYALPDGIRRGESVELGREFVIAPPVDEPITTKEQQLIDIVKAEKEAGRKVLVFLEHTGTRDLMPELKERLEDAIDGIKIDLLYSSSTKKVEQREAWITKHNDNDVLIVNPRLVQTGLDLYDYPSIVFFQTGYSIFTLRQASRRSWRIGQTKPVKVYYLTYANTLQERAIKLIASKMEASLATEGDLSDKGLVALSEADTSMIAALARSIAEKDEVNIDVKSAWTKAVQADLFSDAIMSETHDITTTETTEEKTVVETKVDDRVVKTKFKVVSQVKVENNLAIFKIENKVYQLKDGKVISENKVVGKYVWKTSAKTGKKFAVCKLPNKIVYVGKHRQTGQFVALEIA</sequence>
<dbReference type="GO" id="GO:0016787">
    <property type="term" value="F:hydrolase activity"/>
    <property type="evidence" value="ECO:0007669"/>
    <property type="project" value="UniProtKB-KW"/>
</dbReference>
<dbReference type="Pfam" id="PF00271">
    <property type="entry name" value="Helicase_C"/>
    <property type="match status" value="1"/>
</dbReference>
<evidence type="ECO:0000313" key="4">
    <source>
        <dbReference type="Proteomes" id="UP000194141"/>
    </source>
</evidence>
<dbReference type="STRING" id="1562698.DESAMIL20_660"/>
<organism evidence="3 4">
    <name type="scientific">Desulfurella amilsii</name>
    <dbReference type="NCBI Taxonomy" id="1562698"/>
    <lineage>
        <taxon>Bacteria</taxon>
        <taxon>Pseudomonadati</taxon>
        <taxon>Campylobacterota</taxon>
        <taxon>Desulfurellia</taxon>
        <taxon>Desulfurellales</taxon>
        <taxon>Desulfurellaceae</taxon>
        <taxon>Desulfurella</taxon>
    </lineage>
</organism>
<name>A0A1X4XYE3_9BACT</name>
<dbReference type="SUPFAM" id="SSF52540">
    <property type="entry name" value="P-loop containing nucleoside triphosphate hydrolases"/>
    <property type="match status" value="1"/>
</dbReference>
<keyword evidence="3" id="KW-0347">Helicase</keyword>
<keyword evidence="4" id="KW-1185">Reference proteome</keyword>
<reference evidence="3 4" key="1">
    <citation type="journal article" date="2017" name="Front. Microbiol.">
        <title>Genome Sequence of Desulfurella amilsii Strain TR1 and Comparative Genomics of Desulfurellaceae Family.</title>
        <authorList>
            <person name="Florentino A.P."/>
            <person name="Stams A.J."/>
            <person name="Sanchez-Andrea I."/>
        </authorList>
    </citation>
    <scope>NUCLEOTIDE SEQUENCE [LARGE SCALE GENOMIC DNA]</scope>
    <source>
        <strain evidence="3 4">TR1</strain>
    </source>
</reference>
<protein>
    <submittedName>
        <fullName evidence="3">Superfamily 2 DNA/RNA helicase, SNF2 family</fullName>
    </submittedName>
</protein>
<dbReference type="CDD" id="cd18793">
    <property type="entry name" value="SF2_C_SNF"/>
    <property type="match status" value="1"/>
</dbReference>
<feature type="domain" description="Helicase C-terminal" evidence="2">
    <location>
        <begin position="71"/>
        <end position="226"/>
    </location>
</feature>
<proteinExistence type="predicted"/>
<dbReference type="Gene3D" id="3.40.50.300">
    <property type="entry name" value="P-loop containing nucleotide triphosphate hydrolases"/>
    <property type="match status" value="1"/>
</dbReference>
<dbReference type="GO" id="GO:0004386">
    <property type="term" value="F:helicase activity"/>
    <property type="evidence" value="ECO:0007669"/>
    <property type="project" value="UniProtKB-KW"/>
</dbReference>
<evidence type="ECO:0000259" key="2">
    <source>
        <dbReference type="PROSITE" id="PS51194"/>
    </source>
</evidence>
<gene>
    <name evidence="3" type="ORF">DESAMIL20_660</name>
</gene>
<dbReference type="InterPro" id="IPR049730">
    <property type="entry name" value="SNF2/RAD54-like_C"/>
</dbReference>
<dbReference type="InterPro" id="IPR001650">
    <property type="entry name" value="Helicase_C-like"/>
</dbReference>
<dbReference type="PANTHER" id="PTHR10799">
    <property type="entry name" value="SNF2/RAD54 HELICASE FAMILY"/>
    <property type="match status" value="1"/>
</dbReference>
<evidence type="ECO:0000313" key="3">
    <source>
        <dbReference type="EMBL" id="OSS42545.1"/>
    </source>
</evidence>
<dbReference type="EMBL" id="MDSU01000015">
    <property type="protein sequence ID" value="OSS42545.1"/>
    <property type="molecule type" value="Genomic_DNA"/>
</dbReference>
<accession>A0A1X4XYE3</accession>
<comment type="caution">
    <text evidence="3">The sequence shown here is derived from an EMBL/GenBank/DDBJ whole genome shotgun (WGS) entry which is preliminary data.</text>
</comment>
<dbReference type="AlphaFoldDB" id="A0A1X4XYE3"/>
<evidence type="ECO:0000256" key="1">
    <source>
        <dbReference type="ARBA" id="ARBA00022801"/>
    </source>
</evidence>
<dbReference type="PROSITE" id="PS51194">
    <property type="entry name" value="HELICASE_CTER"/>
    <property type="match status" value="1"/>
</dbReference>
<keyword evidence="3" id="KW-0547">Nucleotide-binding</keyword>